<name>A0A6A2W1Z4_9BIFI</name>
<keyword evidence="2" id="KW-1185">Reference proteome</keyword>
<dbReference type="RefSeq" id="WP_152356318.1">
    <property type="nucleotide sequence ID" value="NZ_WBSO01000024.1"/>
</dbReference>
<comment type="caution">
    <text evidence="1">The sequence shown here is derived from an EMBL/GenBank/DDBJ whole genome shotgun (WGS) entry which is preliminary data.</text>
</comment>
<accession>A0A6A2W1Z4</accession>
<protein>
    <submittedName>
        <fullName evidence="1">Uncharacterized protein</fullName>
    </submittedName>
</protein>
<evidence type="ECO:0000313" key="2">
    <source>
        <dbReference type="Proteomes" id="UP000440041"/>
    </source>
</evidence>
<organism evidence="1 2">
    <name type="scientific">Bifidobacterium apri</name>
    <dbReference type="NCBI Taxonomy" id="1769423"/>
    <lineage>
        <taxon>Bacteria</taxon>
        <taxon>Bacillati</taxon>
        <taxon>Actinomycetota</taxon>
        <taxon>Actinomycetes</taxon>
        <taxon>Bifidobacteriales</taxon>
        <taxon>Bifidobacteriaceae</taxon>
        <taxon>Bifidobacterium</taxon>
    </lineage>
</organism>
<evidence type="ECO:0000313" key="1">
    <source>
        <dbReference type="EMBL" id="KAB8292595.1"/>
    </source>
</evidence>
<dbReference type="AlphaFoldDB" id="A0A6A2W1Z4"/>
<reference evidence="1 2" key="1">
    <citation type="submission" date="2019-09" db="EMBL/GenBank/DDBJ databases">
        <title>Characterization of the phylogenetic diversity of two novel species belonging to the genus Bifidobacterium: Bifidobacterium cebidarum sp. nov. and Bifidobacterium leontopitheci sp. nov.</title>
        <authorList>
            <person name="Lugli G.A."/>
            <person name="Duranti S."/>
            <person name="Milani C."/>
            <person name="Turroni F."/>
            <person name="Ventura M."/>
        </authorList>
    </citation>
    <scope>NUCLEOTIDE SEQUENCE [LARGE SCALE GENOMIC DNA]</scope>
    <source>
        <strain evidence="1 2">DSM 100238</strain>
    </source>
</reference>
<gene>
    <name evidence="1" type="ORF">DSM100238_1806</name>
</gene>
<dbReference type="Proteomes" id="UP000440041">
    <property type="component" value="Unassembled WGS sequence"/>
</dbReference>
<sequence>MTDTLKNLCANPLLKTIGLTVETGCTLSYTDSTSVLHVISTGDSAGRVLLPPIDITPYYGKPLVMSVETTGSGTVSDAALCYVRFNNTNLTLN</sequence>
<dbReference type="EMBL" id="WBSO01000024">
    <property type="protein sequence ID" value="KAB8292595.1"/>
    <property type="molecule type" value="Genomic_DNA"/>
</dbReference>
<feature type="non-terminal residue" evidence="1">
    <location>
        <position position="93"/>
    </location>
</feature>
<proteinExistence type="predicted"/>